<feature type="compositionally biased region" description="Low complexity" evidence="1">
    <location>
        <begin position="91"/>
        <end position="100"/>
    </location>
</feature>
<proteinExistence type="predicted"/>
<dbReference type="RefSeq" id="XP_003055669.1">
    <property type="nucleotide sequence ID" value="XM_003055623.1"/>
</dbReference>
<reference evidence="2 3" key="1">
    <citation type="journal article" date="2009" name="Science">
        <title>Green evolution and dynamic adaptations revealed by genomes of the marine picoeukaryotes Micromonas.</title>
        <authorList>
            <person name="Worden A.Z."/>
            <person name="Lee J.H."/>
            <person name="Mock T."/>
            <person name="Rouze P."/>
            <person name="Simmons M.P."/>
            <person name="Aerts A.L."/>
            <person name="Allen A.E."/>
            <person name="Cuvelier M.L."/>
            <person name="Derelle E."/>
            <person name="Everett M.V."/>
            <person name="Foulon E."/>
            <person name="Grimwood J."/>
            <person name="Gundlach H."/>
            <person name="Henrissat B."/>
            <person name="Napoli C."/>
            <person name="McDonald S.M."/>
            <person name="Parker M.S."/>
            <person name="Rombauts S."/>
            <person name="Salamov A."/>
            <person name="Von Dassow P."/>
            <person name="Badger J.H."/>
            <person name="Coutinho P.M."/>
            <person name="Demir E."/>
            <person name="Dubchak I."/>
            <person name="Gentemann C."/>
            <person name="Eikrem W."/>
            <person name="Gready J.E."/>
            <person name="John U."/>
            <person name="Lanier W."/>
            <person name="Lindquist E.A."/>
            <person name="Lucas S."/>
            <person name="Mayer K.F."/>
            <person name="Moreau H."/>
            <person name="Not F."/>
            <person name="Otillar R."/>
            <person name="Panaud O."/>
            <person name="Pangilinan J."/>
            <person name="Paulsen I."/>
            <person name="Piegu B."/>
            <person name="Poliakov A."/>
            <person name="Robbens S."/>
            <person name="Schmutz J."/>
            <person name="Toulza E."/>
            <person name="Wyss T."/>
            <person name="Zelensky A."/>
            <person name="Zhou K."/>
            <person name="Armbrust E.V."/>
            <person name="Bhattacharya D."/>
            <person name="Goodenough U.W."/>
            <person name="Van de Peer Y."/>
            <person name="Grigoriev I.V."/>
        </authorList>
    </citation>
    <scope>NUCLEOTIDE SEQUENCE [LARGE SCALE GENOMIC DNA]</scope>
    <source>
        <strain evidence="2 3">CCMP1545</strain>
    </source>
</reference>
<feature type="region of interest" description="Disordered" evidence="1">
    <location>
        <begin position="88"/>
        <end position="111"/>
    </location>
</feature>
<accession>C1MIH9</accession>
<evidence type="ECO:0000313" key="3">
    <source>
        <dbReference type="Proteomes" id="UP000001876"/>
    </source>
</evidence>
<gene>
    <name evidence="2" type="ORF">MICPUCDRAFT_61636</name>
</gene>
<dbReference type="GeneID" id="9681261"/>
<organism evidence="3">
    <name type="scientific">Micromonas pusilla (strain CCMP1545)</name>
    <name type="common">Picoplanktonic green alga</name>
    <dbReference type="NCBI Taxonomy" id="564608"/>
    <lineage>
        <taxon>Eukaryota</taxon>
        <taxon>Viridiplantae</taxon>
        <taxon>Chlorophyta</taxon>
        <taxon>Mamiellophyceae</taxon>
        <taxon>Mamiellales</taxon>
        <taxon>Mamiellaceae</taxon>
        <taxon>Micromonas</taxon>
    </lineage>
</organism>
<dbReference type="Proteomes" id="UP000001876">
    <property type="component" value="Unassembled WGS sequence"/>
</dbReference>
<dbReference type="EMBL" id="GG663735">
    <property type="protein sequence ID" value="EEH60921.1"/>
    <property type="molecule type" value="Genomic_DNA"/>
</dbReference>
<dbReference type="AlphaFoldDB" id="C1MIH9"/>
<dbReference type="KEGG" id="mpp:MICPUCDRAFT_61636"/>
<evidence type="ECO:0000256" key="1">
    <source>
        <dbReference type="SAM" id="MobiDB-lite"/>
    </source>
</evidence>
<name>C1MIH9_MICPC</name>
<evidence type="ECO:0000313" key="2">
    <source>
        <dbReference type="EMBL" id="EEH60921.1"/>
    </source>
</evidence>
<protein>
    <submittedName>
        <fullName evidence="2">Predicted protein</fullName>
    </submittedName>
</protein>
<keyword evidence="3" id="KW-1185">Reference proteome</keyword>
<sequence>MSVSTPALDGAPAMGGLFLALRRGAPRVAISPDDDDDDGRDAMDALRDARTTRGRREGRGVRCDERRDARGVRGRTVPCGSTRVRRRARGRCATARGAHASVPSGLGTRDGYKRSQKFARQNLRCYFSRLSSSPIARWPSLSHPPLLFFSLRSARVPLELVVEVEIELGRGVHLERLHGHLGDRRAVLRVVPYERTSEWS</sequence>